<evidence type="ECO:0000256" key="1">
    <source>
        <dbReference type="SAM" id="Phobius"/>
    </source>
</evidence>
<organism evidence="2 3">
    <name type="scientific">Cuscuta epithymum</name>
    <dbReference type="NCBI Taxonomy" id="186058"/>
    <lineage>
        <taxon>Eukaryota</taxon>
        <taxon>Viridiplantae</taxon>
        <taxon>Streptophyta</taxon>
        <taxon>Embryophyta</taxon>
        <taxon>Tracheophyta</taxon>
        <taxon>Spermatophyta</taxon>
        <taxon>Magnoliopsida</taxon>
        <taxon>eudicotyledons</taxon>
        <taxon>Gunneridae</taxon>
        <taxon>Pentapetalae</taxon>
        <taxon>asterids</taxon>
        <taxon>lamiids</taxon>
        <taxon>Solanales</taxon>
        <taxon>Convolvulaceae</taxon>
        <taxon>Cuscuteae</taxon>
        <taxon>Cuscuta</taxon>
        <taxon>Cuscuta subgen. Cuscuta</taxon>
    </lineage>
</organism>
<keyword evidence="3" id="KW-1185">Reference proteome</keyword>
<sequence>MLAAGIGTFLPLLCSFGVFFNLLFISLRSFL</sequence>
<keyword evidence="1" id="KW-1133">Transmembrane helix</keyword>
<keyword evidence="1" id="KW-0472">Membrane</keyword>
<proteinExistence type="predicted"/>
<name>A0AAV0EPG1_9ASTE</name>
<dbReference type="AlphaFoldDB" id="A0AAV0EPG1"/>
<dbReference type="EMBL" id="CAMAPF010000935">
    <property type="protein sequence ID" value="CAH9124755.1"/>
    <property type="molecule type" value="Genomic_DNA"/>
</dbReference>
<dbReference type="Proteomes" id="UP001152523">
    <property type="component" value="Unassembled WGS sequence"/>
</dbReference>
<keyword evidence="1" id="KW-0812">Transmembrane</keyword>
<protein>
    <submittedName>
        <fullName evidence="2">Uncharacterized protein</fullName>
    </submittedName>
</protein>
<evidence type="ECO:0000313" key="3">
    <source>
        <dbReference type="Proteomes" id="UP001152523"/>
    </source>
</evidence>
<evidence type="ECO:0000313" key="2">
    <source>
        <dbReference type="EMBL" id="CAH9124755.1"/>
    </source>
</evidence>
<gene>
    <name evidence="2" type="ORF">CEPIT_LOCUS26224</name>
</gene>
<accession>A0AAV0EPG1</accession>
<feature type="transmembrane region" description="Helical" evidence="1">
    <location>
        <begin position="6"/>
        <end position="27"/>
    </location>
</feature>
<comment type="caution">
    <text evidence="2">The sequence shown here is derived from an EMBL/GenBank/DDBJ whole genome shotgun (WGS) entry which is preliminary data.</text>
</comment>
<reference evidence="2" key="1">
    <citation type="submission" date="2022-07" db="EMBL/GenBank/DDBJ databases">
        <authorList>
            <person name="Macas J."/>
            <person name="Novak P."/>
            <person name="Neumann P."/>
        </authorList>
    </citation>
    <scope>NUCLEOTIDE SEQUENCE</scope>
</reference>